<dbReference type="EMBL" id="CP002525">
    <property type="protein sequence ID" value="ADX98289.1"/>
    <property type="molecule type" value="Genomic_DNA"/>
</dbReference>
<evidence type="ECO:0000313" key="2">
    <source>
        <dbReference type="EMBL" id="ADX98289.1"/>
    </source>
</evidence>
<dbReference type="HOGENOM" id="CLU_2881097_0_0_14"/>
<evidence type="ECO:0000256" key="1">
    <source>
        <dbReference type="SAM" id="Phobius"/>
    </source>
</evidence>
<dbReference type="AlphaFoldDB" id="F0QS19"/>
<accession>F0QS19</accession>
<dbReference type="KEGG" id="mss:MSU_0764"/>
<reference evidence="2 3" key="1">
    <citation type="journal article" date="2011" name="J. Bacteriol.">
        <title>Complete genome sequences of two hemotropic Mycoplasmas, Mycoplasma haemofelis strain Ohio2 and Mycoplasma suis strain Illinois.</title>
        <authorList>
            <person name="Messick J.B."/>
            <person name="Santos A.P."/>
            <person name="Guimaraes A.M."/>
        </authorList>
    </citation>
    <scope>NUCLEOTIDE SEQUENCE [LARGE SCALE GENOMIC DNA]</scope>
    <source>
        <strain evidence="2 3">Illinois</strain>
    </source>
</reference>
<keyword evidence="1" id="KW-0472">Membrane</keyword>
<feature type="transmembrane region" description="Helical" evidence="1">
    <location>
        <begin position="20"/>
        <end position="48"/>
    </location>
</feature>
<gene>
    <name evidence="2" type="ordered locus">MSU_0764</name>
</gene>
<name>F0QS19_MYCSL</name>
<dbReference type="Proteomes" id="UP000007484">
    <property type="component" value="Chromosome"/>
</dbReference>
<proteinExistence type="predicted"/>
<keyword evidence="1" id="KW-0812">Transmembrane</keyword>
<evidence type="ECO:0000313" key="3">
    <source>
        <dbReference type="Proteomes" id="UP000007484"/>
    </source>
</evidence>
<keyword evidence="1" id="KW-1133">Transmembrane helix</keyword>
<dbReference type="STRING" id="768700.MSU_0764"/>
<protein>
    <submittedName>
        <fullName evidence="2">Uncharacterized protein</fullName>
    </submittedName>
</protein>
<sequence>MWESFRYWFRSFLIFRRNYLFSFLVCRFLSFLTNFFFFVWFGTLIFWLKFFRKSLLRTFRYFC</sequence>
<organism evidence="2 3">
    <name type="scientific">Mycoplasma suis (strain Illinois)</name>
    <dbReference type="NCBI Taxonomy" id="768700"/>
    <lineage>
        <taxon>Bacteria</taxon>
        <taxon>Bacillati</taxon>
        <taxon>Mycoplasmatota</taxon>
        <taxon>Mollicutes</taxon>
        <taxon>Mycoplasmataceae</taxon>
        <taxon>Mycoplasma</taxon>
    </lineage>
</organism>
<keyword evidence="3" id="KW-1185">Reference proteome</keyword>